<organism evidence="1 2">
    <name type="scientific">Agaribacillus aureus</name>
    <dbReference type="NCBI Taxonomy" id="3051825"/>
    <lineage>
        <taxon>Bacteria</taxon>
        <taxon>Pseudomonadati</taxon>
        <taxon>Bacteroidota</taxon>
        <taxon>Cytophagia</taxon>
        <taxon>Cytophagales</taxon>
        <taxon>Splendidivirgaceae</taxon>
        <taxon>Agaribacillus</taxon>
    </lineage>
</organism>
<reference evidence="1" key="1">
    <citation type="submission" date="2023-06" db="EMBL/GenBank/DDBJ databases">
        <title>Genomic of Agaribacillus aureum.</title>
        <authorList>
            <person name="Wang G."/>
        </authorList>
    </citation>
    <scope>NUCLEOTIDE SEQUENCE</scope>
    <source>
        <strain evidence="1">BMA12</strain>
    </source>
</reference>
<name>A0ABT8LD83_9BACT</name>
<gene>
    <name evidence="1" type="ORF">QQ020_26920</name>
</gene>
<comment type="caution">
    <text evidence="1">The sequence shown here is derived from an EMBL/GenBank/DDBJ whole genome shotgun (WGS) entry which is preliminary data.</text>
</comment>
<accession>A0ABT8LD83</accession>
<protein>
    <submittedName>
        <fullName evidence="1">Uncharacterized protein</fullName>
    </submittedName>
</protein>
<sequence length="229" mass="26797">MQSQEQALDQIFEKLKGKACVKQNTFRTIQEVFKDIETEAKDIIKQLNTRINKVDKSVEVKFIEKNKYEFHLKVGSDMLIFSLATNVVTFNNEYVVMQSDYIKEKDERKYFGQIMVYNFLSDTIKYNRLDDPGYLIARLIVNDEKHFFVEGAQQLNFLFTDIVNNVISQAWLRLLIEKCILTAVDMDLIGSSYHEIQNTNLLKKMKNEKPMGNGQKVGFQMDYMNDIKA</sequence>
<proteinExistence type="predicted"/>
<evidence type="ECO:0000313" key="1">
    <source>
        <dbReference type="EMBL" id="MDN5215740.1"/>
    </source>
</evidence>
<evidence type="ECO:0000313" key="2">
    <source>
        <dbReference type="Proteomes" id="UP001172083"/>
    </source>
</evidence>
<dbReference type="Proteomes" id="UP001172083">
    <property type="component" value="Unassembled WGS sequence"/>
</dbReference>
<keyword evidence="2" id="KW-1185">Reference proteome</keyword>
<dbReference type="EMBL" id="JAUJEB010000007">
    <property type="protein sequence ID" value="MDN5215740.1"/>
    <property type="molecule type" value="Genomic_DNA"/>
</dbReference>
<dbReference type="RefSeq" id="WP_346761078.1">
    <property type="nucleotide sequence ID" value="NZ_JAUJEB010000007.1"/>
</dbReference>